<comment type="function">
    <text evidence="6">Bidirectionally degrades single-stranded DNA into large acid-insoluble oligonucleotides, which are then degraded further into small acid-soluble oligonucleotides.</text>
</comment>
<comment type="similarity">
    <text evidence="1 6">Belongs to the XseB family.</text>
</comment>
<evidence type="ECO:0000256" key="1">
    <source>
        <dbReference type="ARBA" id="ARBA00009998"/>
    </source>
</evidence>
<comment type="subcellular location">
    <subcellularLocation>
        <location evidence="6">Cytoplasm</location>
    </subcellularLocation>
</comment>
<dbReference type="GO" id="GO:0009318">
    <property type="term" value="C:exodeoxyribonuclease VII complex"/>
    <property type="evidence" value="ECO:0007669"/>
    <property type="project" value="UniProtKB-UniRule"/>
</dbReference>
<protein>
    <recommendedName>
        <fullName evidence="6">Exodeoxyribonuclease 7 small subunit</fullName>
        <ecNumber evidence="6">3.1.11.6</ecNumber>
    </recommendedName>
    <alternativeName>
        <fullName evidence="6">Exodeoxyribonuclease VII small subunit</fullName>
        <shortName evidence="6">Exonuclease VII small subunit</shortName>
    </alternativeName>
</protein>
<name>A0AAW7Z9I8_9FIRM</name>
<keyword evidence="4 6" id="KW-0378">Hydrolase</keyword>
<dbReference type="PANTHER" id="PTHR34137">
    <property type="entry name" value="EXODEOXYRIBONUCLEASE 7 SMALL SUBUNIT"/>
    <property type="match status" value="1"/>
</dbReference>
<dbReference type="EMBL" id="JARPTC010000005">
    <property type="protein sequence ID" value="MDO7786398.1"/>
    <property type="molecule type" value="Genomic_DNA"/>
</dbReference>
<evidence type="ECO:0000256" key="5">
    <source>
        <dbReference type="ARBA" id="ARBA00022839"/>
    </source>
</evidence>
<comment type="subunit">
    <text evidence="6">Heterooligomer composed of large and small subunits.</text>
</comment>
<dbReference type="Proteomes" id="UP001172911">
    <property type="component" value="Unassembled WGS sequence"/>
</dbReference>
<dbReference type="GO" id="GO:0006308">
    <property type="term" value="P:DNA catabolic process"/>
    <property type="evidence" value="ECO:0007669"/>
    <property type="project" value="UniProtKB-UniRule"/>
</dbReference>
<dbReference type="InterPro" id="IPR037004">
    <property type="entry name" value="Exonuc_VII_ssu_sf"/>
</dbReference>
<evidence type="ECO:0000256" key="4">
    <source>
        <dbReference type="ARBA" id="ARBA00022801"/>
    </source>
</evidence>
<reference evidence="7" key="1">
    <citation type="journal article" date="2023" name="J. Hazard. Mater.">
        <title>Anaerobic biodegradation of pyrene and benzo[a]pyrene by a new sulfate-reducing Desulforamulus aquiferis strain DSA.</title>
        <authorList>
            <person name="Zhang Z."/>
            <person name="Sun J."/>
            <person name="Gong X."/>
            <person name="Wang C."/>
            <person name="Wang H."/>
        </authorList>
    </citation>
    <scope>NUCLEOTIDE SEQUENCE</scope>
    <source>
        <strain evidence="7">DSA</strain>
    </source>
</reference>
<dbReference type="Gene3D" id="1.10.287.1040">
    <property type="entry name" value="Exonuclease VII, small subunit"/>
    <property type="match status" value="1"/>
</dbReference>
<evidence type="ECO:0000313" key="7">
    <source>
        <dbReference type="EMBL" id="MDO7786398.1"/>
    </source>
</evidence>
<keyword evidence="8" id="KW-1185">Reference proteome</keyword>
<dbReference type="GO" id="GO:0008855">
    <property type="term" value="F:exodeoxyribonuclease VII activity"/>
    <property type="evidence" value="ECO:0007669"/>
    <property type="project" value="UniProtKB-UniRule"/>
</dbReference>
<comment type="catalytic activity">
    <reaction evidence="6">
        <text>Exonucleolytic cleavage in either 5'- to 3'- or 3'- to 5'-direction to yield nucleoside 5'-phosphates.</text>
        <dbReference type="EC" id="3.1.11.6"/>
    </reaction>
</comment>
<reference evidence="7" key="2">
    <citation type="submission" date="2023-03" db="EMBL/GenBank/DDBJ databases">
        <authorList>
            <person name="Zhang Z."/>
        </authorList>
    </citation>
    <scope>NUCLEOTIDE SEQUENCE</scope>
    <source>
        <strain evidence="7">DSA</strain>
    </source>
</reference>
<dbReference type="SUPFAM" id="SSF116842">
    <property type="entry name" value="XseB-like"/>
    <property type="match status" value="1"/>
</dbReference>
<keyword evidence="5 6" id="KW-0269">Exonuclease</keyword>
<dbReference type="AlphaFoldDB" id="A0AAW7Z9I8"/>
<evidence type="ECO:0000313" key="8">
    <source>
        <dbReference type="Proteomes" id="UP001172911"/>
    </source>
</evidence>
<dbReference type="Pfam" id="PF02609">
    <property type="entry name" value="Exonuc_VII_S"/>
    <property type="match status" value="1"/>
</dbReference>
<sequence length="78" mass="8702">MTLETMSFEQAIMRLEEVVRDMESGQLPLDQALELFAEGINLSKYCNQCLEKAEHKISLLMADGELTEAPPTLSGGER</sequence>
<evidence type="ECO:0000256" key="3">
    <source>
        <dbReference type="ARBA" id="ARBA00022722"/>
    </source>
</evidence>
<gene>
    <name evidence="6 7" type="primary">xseB</name>
    <name evidence="7" type="ORF">P6N53_04085</name>
</gene>
<dbReference type="EC" id="3.1.11.6" evidence="6"/>
<evidence type="ECO:0000256" key="2">
    <source>
        <dbReference type="ARBA" id="ARBA00022490"/>
    </source>
</evidence>
<proteinExistence type="inferred from homology"/>
<evidence type="ECO:0000256" key="6">
    <source>
        <dbReference type="HAMAP-Rule" id="MF_00337"/>
    </source>
</evidence>
<dbReference type="NCBIfam" id="TIGR01280">
    <property type="entry name" value="xseB"/>
    <property type="match status" value="1"/>
</dbReference>
<dbReference type="InterPro" id="IPR003761">
    <property type="entry name" value="Exonuc_VII_S"/>
</dbReference>
<dbReference type="RefSeq" id="WP_304541407.1">
    <property type="nucleotide sequence ID" value="NZ_JARPTC010000005.1"/>
</dbReference>
<dbReference type="GO" id="GO:0005829">
    <property type="term" value="C:cytosol"/>
    <property type="evidence" value="ECO:0007669"/>
    <property type="project" value="TreeGrafter"/>
</dbReference>
<accession>A0AAW7Z9I8</accession>
<dbReference type="HAMAP" id="MF_00337">
    <property type="entry name" value="Exonuc_7_S"/>
    <property type="match status" value="1"/>
</dbReference>
<dbReference type="PANTHER" id="PTHR34137:SF1">
    <property type="entry name" value="EXODEOXYRIBONUCLEASE 7 SMALL SUBUNIT"/>
    <property type="match status" value="1"/>
</dbReference>
<keyword evidence="3 6" id="KW-0540">Nuclease</keyword>
<comment type="caution">
    <text evidence="7">The sequence shown here is derived from an EMBL/GenBank/DDBJ whole genome shotgun (WGS) entry which is preliminary data.</text>
</comment>
<keyword evidence="2 6" id="KW-0963">Cytoplasm</keyword>
<organism evidence="7 8">
    <name type="scientific">Desulforamulus aquiferis</name>
    <dbReference type="NCBI Taxonomy" id="1397668"/>
    <lineage>
        <taxon>Bacteria</taxon>
        <taxon>Bacillati</taxon>
        <taxon>Bacillota</taxon>
        <taxon>Clostridia</taxon>
        <taxon>Eubacteriales</taxon>
        <taxon>Peptococcaceae</taxon>
        <taxon>Desulforamulus</taxon>
    </lineage>
</organism>